<dbReference type="Proteomes" id="UP001165064">
    <property type="component" value="Unassembled WGS sequence"/>
</dbReference>
<evidence type="ECO:0000313" key="2">
    <source>
        <dbReference type="Proteomes" id="UP001165064"/>
    </source>
</evidence>
<accession>A0ACB5SUA2</accession>
<reference evidence="1" key="1">
    <citation type="submission" date="2023-04" db="EMBL/GenBank/DDBJ databases">
        <title>Ambrosiozyma monospora NBRC 10751.</title>
        <authorList>
            <person name="Ichikawa N."/>
            <person name="Sato H."/>
            <person name="Tonouchi N."/>
        </authorList>
    </citation>
    <scope>NUCLEOTIDE SEQUENCE</scope>
    <source>
        <strain evidence="1">NBRC 10751</strain>
    </source>
</reference>
<name>A0ACB5SUA2_AMBMO</name>
<sequence>MSATVVTRDQELKAPYFKLYSYNESPNGIKLKVIFKLLKTDYYLQNVDLMGKQEQREEWFLKISPSGRIPVLEHVDENGNKKFIFESAAISYYLVNKLDEKHEISYPVDTPLYYEELEWTFFTATTYEAARFSQFWQLLVIPKTGAPPNERLLVDLASQIEKCYAVYEAQLKKTGTGYLVGSQLSVADIVSYPWMVCLALPQFDGEKYPNLKSWSEKMIKLSK</sequence>
<organism evidence="1 2">
    <name type="scientific">Ambrosiozyma monospora</name>
    <name type="common">Yeast</name>
    <name type="synonym">Endomycopsis monosporus</name>
    <dbReference type="NCBI Taxonomy" id="43982"/>
    <lineage>
        <taxon>Eukaryota</taxon>
        <taxon>Fungi</taxon>
        <taxon>Dikarya</taxon>
        <taxon>Ascomycota</taxon>
        <taxon>Saccharomycotina</taxon>
        <taxon>Pichiomycetes</taxon>
        <taxon>Pichiales</taxon>
        <taxon>Pichiaceae</taxon>
        <taxon>Ambrosiozyma</taxon>
    </lineage>
</organism>
<evidence type="ECO:0000313" key="1">
    <source>
        <dbReference type="EMBL" id="GME72926.1"/>
    </source>
</evidence>
<dbReference type="EMBL" id="BSXS01000544">
    <property type="protein sequence ID" value="GME72926.1"/>
    <property type="molecule type" value="Genomic_DNA"/>
</dbReference>
<proteinExistence type="predicted"/>
<gene>
    <name evidence="1" type="ORF">Amon02_000119100</name>
</gene>
<comment type="caution">
    <text evidence="1">The sequence shown here is derived from an EMBL/GenBank/DDBJ whole genome shotgun (WGS) entry which is preliminary data.</text>
</comment>
<keyword evidence="2" id="KW-1185">Reference proteome</keyword>
<protein>
    <submittedName>
        <fullName evidence="1">Unnamed protein product</fullName>
    </submittedName>
</protein>